<keyword evidence="1" id="KW-0472">Membrane</keyword>
<organism evidence="2">
    <name type="scientific">Timema monikensis</name>
    <dbReference type="NCBI Taxonomy" id="170555"/>
    <lineage>
        <taxon>Eukaryota</taxon>
        <taxon>Metazoa</taxon>
        <taxon>Ecdysozoa</taxon>
        <taxon>Arthropoda</taxon>
        <taxon>Hexapoda</taxon>
        <taxon>Insecta</taxon>
        <taxon>Pterygota</taxon>
        <taxon>Neoptera</taxon>
        <taxon>Polyneoptera</taxon>
        <taxon>Phasmatodea</taxon>
        <taxon>Timematodea</taxon>
        <taxon>Timematoidea</taxon>
        <taxon>Timematidae</taxon>
        <taxon>Timema</taxon>
    </lineage>
</organism>
<keyword evidence="1" id="KW-1133">Transmembrane helix</keyword>
<reference evidence="2" key="1">
    <citation type="submission" date="2020-11" db="EMBL/GenBank/DDBJ databases">
        <authorList>
            <person name="Tran Van P."/>
        </authorList>
    </citation>
    <scope>NUCLEOTIDE SEQUENCE</scope>
</reference>
<gene>
    <name evidence="2" type="ORF">TMSB3V08_LOCUS11880</name>
</gene>
<feature type="transmembrane region" description="Helical" evidence="1">
    <location>
        <begin position="95"/>
        <end position="119"/>
    </location>
</feature>
<keyword evidence="1" id="KW-0812">Transmembrane</keyword>
<dbReference type="AlphaFoldDB" id="A0A7R9EKF2"/>
<proteinExistence type="predicted"/>
<accession>A0A7R9EKF2</accession>
<name>A0A7R9EKF2_9NEOP</name>
<dbReference type="EMBL" id="OB799384">
    <property type="protein sequence ID" value="CAD7435233.1"/>
    <property type="molecule type" value="Genomic_DNA"/>
</dbReference>
<evidence type="ECO:0000313" key="2">
    <source>
        <dbReference type="EMBL" id="CAD7435233.1"/>
    </source>
</evidence>
<evidence type="ECO:0000256" key="1">
    <source>
        <dbReference type="SAM" id="Phobius"/>
    </source>
</evidence>
<protein>
    <submittedName>
        <fullName evidence="2">Uncharacterized protein</fullName>
    </submittedName>
</protein>
<sequence length="125" mass="14073">MYLTVVSSLHPGRGTRKTPRPVINPLAHGVIRFCCGSTLTLAIGMCKSIPVYNCTTSSEMSITWNQFLELGRLEYMQCPSLDVIWYPGGSMHSSLLVHLVCFMCLQMIPAIIFDAALFFTRRKPW</sequence>